<organism evidence="1 3">
    <name type="scientific">Adineta steineri</name>
    <dbReference type="NCBI Taxonomy" id="433720"/>
    <lineage>
        <taxon>Eukaryota</taxon>
        <taxon>Metazoa</taxon>
        <taxon>Spiralia</taxon>
        <taxon>Gnathifera</taxon>
        <taxon>Rotifera</taxon>
        <taxon>Eurotatoria</taxon>
        <taxon>Bdelloidea</taxon>
        <taxon>Adinetida</taxon>
        <taxon>Adinetidae</taxon>
        <taxon>Adineta</taxon>
    </lineage>
</organism>
<evidence type="ECO:0000313" key="2">
    <source>
        <dbReference type="EMBL" id="CAF3560878.1"/>
    </source>
</evidence>
<accession>A0A814S8B6</accession>
<dbReference type="AlphaFoldDB" id="A0A814S8B6"/>
<dbReference type="Proteomes" id="UP000663881">
    <property type="component" value="Unassembled WGS sequence"/>
</dbReference>
<dbReference type="EMBL" id="CAJOAY010000150">
    <property type="protein sequence ID" value="CAF3560878.1"/>
    <property type="molecule type" value="Genomic_DNA"/>
</dbReference>
<proteinExistence type="predicted"/>
<evidence type="ECO:0000313" key="1">
    <source>
        <dbReference type="EMBL" id="CAF1144646.1"/>
    </source>
</evidence>
<comment type="caution">
    <text evidence="1">The sequence shown here is derived from an EMBL/GenBank/DDBJ whole genome shotgun (WGS) entry which is preliminary data.</text>
</comment>
<name>A0A814S8B6_9BILA</name>
<dbReference type="OrthoDB" id="9970968at2759"/>
<gene>
    <name evidence="2" type="ORF">OKA104_LOCUS4583</name>
    <name evidence="1" type="ORF">VCS650_LOCUS22465</name>
</gene>
<evidence type="ECO:0000313" key="3">
    <source>
        <dbReference type="Proteomes" id="UP000663891"/>
    </source>
</evidence>
<protein>
    <submittedName>
        <fullName evidence="1">Uncharacterized protein</fullName>
    </submittedName>
</protein>
<sequence>MSIESTFDSQIHTYQQLYFQHHNNRREDQKILLEPLEQLNYEIKTCLADDKRAYDTAKNIFYQKFNVFKRLFTHSASRYKQDSIQPLKQIYQQRKNLAIKASELYHETTLETNPLEIRTHWNGSIAVVYNPVTGRAEWKQYWHGGIHGVFNPVTRTIEWQDELGTGIFGIFNPKLNIVEWKKFNKGSCHGVYNPSIDDIEWQISFHSGIGGVYNPLTEQVEWKTSFNGGVVGYFDHETQTVKWIEKWHHGIALIIWDSTMNTYLTTASCGWYNS</sequence>
<reference evidence="1" key="1">
    <citation type="submission" date="2021-02" db="EMBL/GenBank/DDBJ databases">
        <authorList>
            <person name="Nowell W R."/>
        </authorList>
    </citation>
    <scope>NUCLEOTIDE SEQUENCE</scope>
</reference>
<dbReference type="EMBL" id="CAJNON010000254">
    <property type="protein sequence ID" value="CAF1144646.1"/>
    <property type="molecule type" value="Genomic_DNA"/>
</dbReference>
<dbReference type="Proteomes" id="UP000663891">
    <property type="component" value="Unassembled WGS sequence"/>
</dbReference>